<dbReference type="EMBL" id="CP060414">
    <property type="protein sequence ID" value="QNT58401.1"/>
    <property type="molecule type" value="Genomic_DNA"/>
</dbReference>
<dbReference type="Proteomes" id="UP000516412">
    <property type="component" value="Chromosome"/>
</dbReference>
<evidence type="ECO:0000313" key="2">
    <source>
        <dbReference type="Proteomes" id="UP000516412"/>
    </source>
</evidence>
<accession>A0A7H1M9T6</accession>
<reference evidence="1" key="1">
    <citation type="submission" date="2024-06" db="EMBL/GenBank/DDBJ databases">
        <title>Complete Genome Sequence of mouse commensal type strain Neisseria musculi.</title>
        <authorList>
            <person name="Thapa E."/>
            <person name="Aluvathingal J."/>
            <person name="Nadendla S."/>
            <person name="Mehta A."/>
            <person name="Tettelin H."/>
            <person name="Weyand N.J."/>
        </authorList>
    </citation>
    <scope>NUCLEOTIDE SEQUENCE</scope>
    <source>
        <strain evidence="1">NW831</strain>
    </source>
</reference>
<evidence type="ECO:0000313" key="1">
    <source>
        <dbReference type="EMBL" id="QNT58401.1"/>
    </source>
</evidence>
<protein>
    <submittedName>
        <fullName evidence="1">Phage protein</fullName>
    </submittedName>
</protein>
<name>A0A7H1M9T6_9NEIS</name>
<dbReference type="KEGG" id="nmus:H7A79_2191"/>
<proteinExistence type="predicted"/>
<organism evidence="1 2">
    <name type="scientific">Neisseria musculi</name>
    <dbReference type="NCBI Taxonomy" id="1815583"/>
    <lineage>
        <taxon>Bacteria</taxon>
        <taxon>Pseudomonadati</taxon>
        <taxon>Pseudomonadota</taxon>
        <taxon>Betaproteobacteria</taxon>
        <taxon>Neisseriales</taxon>
        <taxon>Neisseriaceae</taxon>
        <taxon>Neisseria</taxon>
    </lineage>
</organism>
<dbReference type="AlphaFoldDB" id="A0A7H1M9T6"/>
<keyword evidence="2" id="KW-1185">Reference proteome</keyword>
<sequence>MKNGLIDLNNHLFASLERLNDESITGDQLEMEISRAKA</sequence>
<gene>
    <name evidence="1" type="ORF">H7A79_2191</name>
</gene>